<accession>A0A0S8G6Y6</accession>
<comment type="caution">
    <text evidence="3">The sequence shown here is derived from an EMBL/GenBank/DDBJ whole genome shotgun (WGS) entry which is preliminary data.</text>
</comment>
<dbReference type="Pfam" id="PF04608">
    <property type="entry name" value="PgpA"/>
    <property type="match status" value="1"/>
</dbReference>
<evidence type="ECO:0000256" key="1">
    <source>
        <dbReference type="SAM" id="Phobius"/>
    </source>
</evidence>
<dbReference type="PANTHER" id="PTHR36305">
    <property type="entry name" value="PHOSPHATIDYLGLYCEROPHOSPHATASE A"/>
    <property type="match status" value="1"/>
</dbReference>
<dbReference type="InterPro" id="IPR007686">
    <property type="entry name" value="YutG/PgpA"/>
</dbReference>
<feature type="transmembrane region" description="Helical" evidence="1">
    <location>
        <begin position="124"/>
        <end position="146"/>
    </location>
</feature>
<evidence type="ECO:0000313" key="4">
    <source>
        <dbReference type="Proteomes" id="UP000051096"/>
    </source>
</evidence>
<name>A0A0S8G6Y6_UNCW3</name>
<dbReference type="PANTHER" id="PTHR36305:SF1">
    <property type="entry name" value="PHOSPHATIDYLGLYCEROPHOSPHATASE A"/>
    <property type="match status" value="1"/>
</dbReference>
<dbReference type="AlphaFoldDB" id="A0A0S8G6Y6"/>
<gene>
    <name evidence="3" type="ORF">AMJ87_11650</name>
</gene>
<dbReference type="PATRIC" id="fig|1703780.3.peg.1875"/>
<feature type="transmembrane region" description="Helical" evidence="1">
    <location>
        <begin position="41"/>
        <end position="58"/>
    </location>
</feature>
<dbReference type="InterPro" id="IPR036681">
    <property type="entry name" value="PgpA-like_sf"/>
</dbReference>
<keyword evidence="1" id="KW-0472">Membrane</keyword>
<feature type="transmembrane region" description="Helical" evidence="1">
    <location>
        <begin position="79"/>
        <end position="104"/>
    </location>
</feature>
<evidence type="ECO:0000313" key="3">
    <source>
        <dbReference type="EMBL" id="KPK68592.1"/>
    </source>
</evidence>
<reference evidence="3 4" key="1">
    <citation type="journal article" date="2015" name="Microbiome">
        <title>Genomic resolution of linkages in carbon, nitrogen, and sulfur cycling among widespread estuary sediment bacteria.</title>
        <authorList>
            <person name="Baker B.J."/>
            <person name="Lazar C.S."/>
            <person name="Teske A.P."/>
            <person name="Dick G.J."/>
        </authorList>
    </citation>
    <scope>NUCLEOTIDE SEQUENCE [LARGE SCALE GENOMIC DNA]</scope>
    <source>
        <strain evidence="3">SM23_60</strain>
    </source>
</reference>
<dbReference type="GO" id="GO:0006629">
    <property type="term" value="P:lipid metabolic process"/>
    <property type="evidence" value="ECO:0007669"/>
    <property type="project" value="InterPro"/>
</dbReference>
<dbReference type="Proteomes" id="UP000051096">
    <property type="component" value="Unassembled WGS sequence"/>
</dbReference>
<dbReference type="InterPro" id="IPR026037">
    <property type="entry name" value="PgpA"/>
</dbReference>
<evidence type="ECO:0000259" key="2">
    <source>
        <dbReference type="Pfam" id="PF04608"/>
    </source>
</evidence>
<protein>
    <recommendedName>
        <fullName evidence="2">YutG/PgpA domain-containing protein</fullName>
    </recommendedName>
</protein>
<feature type="transmembrane region" description="Helical" evidence="1">
    <location>
        <begin position="12"/>
        <end position="35"/>
    </location>
</feature>
<proteinExistence type="predicted"/>
<organism evidence="3 4">
    <name type="scientific">candidate division WOR_3 bacterium SM23_60</name>
    <dbReference type="NCBI Taxonomy" id="1703780"/>
    <lineage>
        <taxon>Bacteria</taxon>
        <taxon>Bacteria division WOR-3</taxon>
    </lineage>
</organism>
<keyword evidence="1" id="KW-0812">Transmembrane</keyword>
<dbReference type="PROSITE" id="PS51257">
    <property type="entry name" value="PROKAR_LIPOPROTEIN"/>
    <property type="match status" value="1"/>
</dbReference>
<feature type="domain" description="YutG/PgpA" evidence="2">
    <location>
        <begin position="7"/>
        <end position="141"/>
    </location>
</feature>
<keyword evidence="1" id="KW-1133">Transmembrane helix</keyword>
<dbReference type="GO" id="GO:0008962">
    <property type="term" value="F:phosphatidylglycerophosphatase activity"/>
    <property type="evidence" value="ECO:0007669"/>
    <property type="project" value="InterPro"/>
</dbReference>
<dbReference type="EMBL" id="LJUO01000160">
    <property type="protein sequence ID" value="KPK68592.1"/>
    <property type="molecule type" value="Genomic_DNA"/>
</dbReference>
<dbReference type="CDD" id="cd06971">
    <property type="entry name" value="PgpA"/>
    <property type="match status" value="1"/>
</dbReference>
<dbReference type="SUPFAM" id="SSF101307">
    <property type="entry name" value="YutG-like"/>
    <property type="match status" value="1"/>
</dbReference>
<dbReference type="PIRSF" id="PIRSF006162">
    <property type="entry name" value="PgpA"/>
    <property type="match status" value="1"/>
</dbReference>
<sequence>MKSIKKIVATGFFLGYIPVAPATFSCLISVGIWYFLIPYKIVYGAATIVLFTIGVIVSRDLIEEWGKDPHQIVIDEYSCFLVPLYFTPQRLVPLIITFLLFRFFDIVKPPPLKSLEHVPGGWGVMLDDLGAAVYTTVGALVLFAIFRL</sequence>